<dbReference type="Gene3D" id="3.90.180.10">
    <property type="entry name" value="Medium-chain alcohol dehydrogenases, catalytic domain"/>
    <property type="match status" value="1"/>
</dbReference>
<protein>
    <recommendedName>
        <fullName evidence="3">Alcohol dehydrogenase</fullName>
    </recommendedName>
</protein>
<accession>A0ABP4K8W4</accession>
<dbReference type="EMBL" id="BAAAJX010000010">
    <property type="protein sequence ID" value="GAA1493801.1"/>
    <property type="molecule type" value="Genomic_DNA"/>
</dbReference>
<dbReference type="Proteomes" id="UP001501742">
    <property type="component" value="Unassembled WGS sequence"/>
</dbReference>
<dbReference type="SUPFAM" id="SSF50129">
    <property type="entry name" value="GroES-like"/>
    <property type="match status" value="1"/>
</dbReference>
<dbReference type="InterPro" id="IPR011032">
    <property type="entry name" value="GroES-like_sf"/>
</dbReference>
<reference evidence="2" key="1">
    <citation type="journal article" date="2019" name="Int. J. Syst. Evol. Microbiol.">
        <title>The Global Catalogue of Microorganisms (GCM) 10K type strain sequencing project: providing services to taxonomists for standard genome sequencing and annotation.</title>
        <authorList>
            <consortium name="The Broad Institute Genomics Platform"/>
            <consortium name="The Broad Institute Genome Sequencing Center for Infectious Disease"/>
            <person name="Wu L."/>
            <person name="Ma J."/>
        </authorList>
    </citation>
    <scope>NUCLEOTIDE SEQUENCE [LARGE SCALE GENOMIC DNA]</scope>
    <source>
        <strain evidence="2">JCM 12140</strain>
    </source>
</reference>
<name>A0ABP4K8W4_9MICO</name>
<organism evidence="1 2">
    <name type="scientific">Curtobacterium herbarum</name>
    <dbReference type="NCBI Taxonomy" id="150122"/>
    <lineage>
        <taxon>Bacteria</taxon>
        <taxon>Bacillati</taxon>
        <taxon>Actinomycetota</taxon>
        <taxon>Actinomycetes</taxon>
        <taxon>Micrococcales</taxon>
        <taxon>Microbacteriaceae</taxon>
        <taxon>Curtobacterium</taxon>
    </lineage>
</organism>
<keyword evidence="2" id="KW-1185">Reference proteome</keyword>
<comment type="caution">
    <text evidence="1">The sequence shown here is derived from an EMBL/GenBank/DDBJ whole genome shotgun (WGS) entry which is preliminary data.</text>
</comment>
<proteinExistence type="predicted"/>
<evidence type="ECO:0000313" key="1">
    <source>
        <dbReference type="EMBL" id="GAA1493801.1"/>
    </source>
</evidence>
<gene>
    <name evidence="1" type="ORF">GCM10009627_21470</name>
</gene>
<sequence length="48" mass="5196">MRAVVFEQYQTFPALTDVEKPTPGPGEVLLKVAGAGACHSDVAVYREF</sequence>
<evidence type="ECO:0000313" key="2">
    <source>
        <dbReference type="Proteomes" id="UP001501742"/>
    </source>
</evidence>
<evidence type="ECO:0008006" key="3">
    <source>
        <dbReference type="Google" id="ProtNLM"/>
    </source>
</evidence>